<keyword evidence="2" id="KW-1133">Transmembrane helix</keyword>
<comment type="caution">
    <text evidence="3">The sequence shown here is derived from an EMBL/GenBank/DDBJ whole genome shotgun (WGS) entry which is preliminary data.</text>
</comment>
<proteinExistence type="predicted"/>
<reference evidence="3" key="1">
    <citation type="journal article" date="2015" name="Nature">
        <title>Complex archaea that bridge the gap between prokaryotes and eukaryotes.</title>
        <authorList>
            <person name="Spang A."/>
            <person name="Saw J.H."/>
            <person name="Jorgensen S.L."/>
            <person name="Zaremba-Niedzwiedzka K."/>
            <person name="Martijn J."/>
            <person name="Lind A.E."/>
            <person name="van Eijk R."/>
            <person name="Schleper C."/>
            <person name="Guy L."/>
            <person name="Ettema T.J."/>
        </authorList>
    </citation>
    <scope>NUCLEOTIDE SEQUENCE</scope>
</reference>
<gene>
    <name evidence="3" type="ORF">LCGC14_2706370</name>
</gene>
<feature type="transmembrane region" description="Helical" evidence="2">
    <location>
        <begin position="56"/>
        <end position="75"/>
    </location>
</feature>
<name>A0A0F9BNB2_9ZZZZ</name>
<feature type="compositionally biased region" description="Basic and acidic residues" evidence="1">
    <location>
        <begin position="20"/>
        <end position="31"/>
    </location>
</feature>
<keyword evidence="2" id="KW-0472">Membrane</keyword>
<sequence>MNLIILQDKDGNTRSVPPGKRIDPPRRPGERIVGVEKDGKDLSKNVQERKEQYGKFVLLANLFGMSIASFISFAAKTFGIKPCPACEMRKLILYRMGELGIRKALWMLLQTFKEQFGKGLGFSTTKKILIAARELLQGKGNGISAS</sequence>
<dbReference type="EMBL" id="LAZR01048368">
    <property type="protein sequence ID" value="KKK92094.1"/>
    <property type="molecule type" value="Genomic_DNA"/>
</dbReference>
<accession>A0A0F9BNB2</accession>
<feature type="region of interest" description="Disordered" evidence="1">
    <location>
        <begin position="7"/>
        <end position="31"/>
    </location>
</feature>
<protein>
    <submittedName>
        <fullName evidence="3">Uncharacterized protein</fullName>
    </submittedName>
</protein>
<keyword evidence="2" id="KW-0812">Transmembrane</keyword>
<evidence type="ECO:0000313" key="3">
    <source>
        <dbReference type="EMBL" id="KKK92094.1"/>
    </source>
</evidence>
<evidence type="ECO:0000256" key="1">
    <source>
        <dbReference type="SAM" id="MobiDB-lite"/>
    </source>
</evidence>
<dbReference type="AlphaFoldDB" id="A0A0F9BNB2"/>
<evidence type="ECO:0000256" key="2">
    <source>
        <dbReference type="SAM" id="Phobius"/>
    </source>
</evidence>
<organism evidence="3">
    <name type="scientific">marine sediment metagenome</name>
    <dbReference type="NCBI Taxonomy" id="412755"/>
    <lineage>
        <taxon>unclassified sequences</taxon>
        <taxon>metagenomes</taxon>
        <taxon>ecological metagenomes</taxon>
    </lineage>
</organism>